<dbReference type="Proteomes" id="UP001447188">
    <property type="component" value="Unassembled WGS sequence"/>
</dbReference>
<protein>
    <submittedName>
        <fullName evidence="3">SWI/SNF and RSC complex subunit Ssr3</fullName>
        <ecNumber evidence="3">2.7.11.1</ecNumber>
    </submittedName>
</protein>
<name>A0ABR3GKL1_9PEZI</name>
<dbReference type="GO" id="GO:0004674">
    <property type="term" value="F:protein serine/threonine kinase activity"/>
    <property type="evidence" value="ECO:0007669"/>
    <property type="project" value="UniProtKB-EC"/>
</dbReference>
<feature type="region of interest" description="Disordered" evidence="1">
    <location>
        <begin position="1"/>
        <end position="86"/>
    </location>
</feature>
<dbReference type="PROSITE" id="PS51925">
    <property type="entry name" value="SWIB_MDM2"/>
    <property type="match status" value="1"/>
</dbReference>
<dbReference type="SMART" id="SM00151">
    <property type="entry name" value="SWIB"/>
    <property type="match status" value="1"/>
</dbReference>
<dbReference type="PANTHER" id="PTHR13844">
    <property type="entry name" value="SWI/SNF-RELATED MATRIX-ASSOCIATED ACTIN-DEPENDENT REGULATOR OF CHROMATIN SUBFAMILY D"/>
    <property type="match status" value="1"/>
</dbReference>
<dbReference type="Gene3D" id="1.10.245.10">
    <property type="entry name" value="SWIB/MDM2 domain"/>
    <property type="match status" value="1"/>
</dbReference>
<dbReference type="SUPFAM" id="SSF47592">
    <property type="entry name" value="SWIB/MDM2 domain"/>
    <property type="match status" value="1"/>
</dbReference>
<dbReference type="Pfam" id="PF02201">
    <property type="entry name" value="SWIB"/>
    <property type="match status" value="1"/>
</dbReference>
<feature type="domain" description="DM2" evidence="2">
    <location>
        <begin position="279"/>
        <end position="356"/>
    </location>
</feature>
<dbReference type="EC" id="2.7.11.1" evidence="3"/>
<dbReference type="InterPro" id="IPR003121">
    <property type="entry name" value="SWIB_MDM2_domain"/>
</dbReference>
<evidence type="ECO:0000259" key="2">
    <source>
        <dbReference type="PROSITE" id="PS51925"/>
    </source>
</evidence>
<organism evidence="3 4">
    <name type="scientific">Discina gigas</name>
    <dbReference type="NCBI Taxonomy" id="1032678"/>
    <lineage>
        <taxon>Eukaryota</taxon>
        <taxon>Fungi</taxon>
        <taxon>Dikarya</taxon>
        <taxon>Ascomycota</taxon>
        <taxon>Pezizomycotina</taxon>
        <taxon>Pezizomycetes</taxon>
        <taxon>Pezizales</taxon>
        <taxon>Discinaceae</taxon>
        <taxon>Discina</taxon>
    </lineage>
</organism>
<evidence type="ECO:0000313" key="3">
    <source>
        <dbReference type="EMBL" id="KAL0636421.1"/>
    </source>
</evidence>
<accession>A0ABR3GKL1</accession>
<comment type="caution">
    <text evidence="3">The sequence shown here is derived from an EMBL/GenBank/DDBJ whole genome shotgun (WGS) entry which is preliminary data.</text>
</comment>
<proteinExistence type="predicted"/>
<evidence type="ECO:0000313" key="4">
    <source>
        <dbReference type="Proteomes" id="UP001447188"/>
    </source>
</evidence>
<sequence length="503" mass="56924">MDHTHRPSPMSQRGGHSTGYGIPPTSQQHQPTAARRGPGPMLASSGGNPHQNLTQAQIHQQNQQAMQDRELAKRRARKPTDKTIPEGVEEIVPGVALYRQLRDMERRYDATILRKRLDVQDAVNRNVKNYKTLRIFISNTAKDQPWQNSDCPLDENPFDFDTGQIPTFRVRIEGRLLEDTEDDAAELDPDSDLGLSDLDINALPKPPRKKFSHFFKSISVELDRNKEIHPEGNAIEWRKPAPNAPPGLASQGPAEFDGFEFERKGDENVTCVIKLVRDEVPDRFRLSAQLADLLDTKEDTRAGIVMGIWEYVRINGLQDPEERRTINCDMALRNIFQCDRLYFPQIPELTLSHILPLEPIALTYIIRTDVPSHFSPTVHDVTVSVDDPIRAKMAALLSSPAYSAGLREISQIDEQISVLVQGLNHSKAKRDFWHAMSMDPAGFVKRWVSSQKRDLDTLSGETGGNVEDEELRRKEFFDKVGENVYLLLARQMRGAQQGGQQVM</sequence>
<dbReference type="EMBL" id="JBBBZM010000050">
    <property type="protein sequence ID" value="KAL0636421.1"/>
    <property type="molecule type" value="Genomic_DNA"/>
</dbReference>
<reference evidence="3 4" key="1">
    <citation type="submission" date="2024-02" db="EMBL/GenBank/DDBJ databases">
        <title>Discinaceae phylogenomics.</title>
        <authorList>
            <person name="Dirks A.C."/>
            <person name="James T.Y."/>
        </authorList>
    </citation>
    <scope>NUCLEOTIDE SEQUENCE [LARGE SCALE GENOMIC DNA]</scope>
    <source>
        <strain evidence="3 4">ACD0624</strain>
    </source>
</reference>
<dbReference type="InterPro" id="IPR019835">
    <property type="entry name" value="SWIB_domain"/>
</dbReference>
<keyword evidence="4" id="KW-1185">Reference proteome</keyword>
<evidence type="ECO:0000256" key="1">
    <source>
        <dbReference type="SAM" id="MobiDB-lite"/>
    </source>
</evidence>
<dbReference type="InterPro" id="IPR036885">
    <property type="entry name" value="SWIB_MDM2_dom_sf"/>
</dbReference>
<feature type="compositionally biased region" description="Low complexity" evidence="1">
    <location>
        <begin position="50"/>
        <end position="66"/>
    </location>
</feature>
<dbReference type="CDD" id="cd10568">
    <property type="entry name" value="SWIB_like"/>
    <property type="match status" value="1"/>
</dbReference>
<keyword evidence="3" id="KW-0808">Transferase</keyword>
<gene>
    <name evidence="3" type="primary">ssr3</name>
    <name evidence="3" type="ORF">Q9L58_004570</name>
</gene>
<feature type="compositionally biased region" description="Basic and acidic residues" evidence="1">
    <location>
        <begin position="67"/>
        <end position="84"/>
    </location>
</feature>